<protein>
    <submittedName>
        <fullName evidence="2">Uncharacterized protein</fullName>
    </submittedName>
</protein>
<evidence type="ECO:0000313" key="2">
    <source>
        <dbReference type="EMBL" id="KAJ7315432.1"/>
    </source>
</evidence>
<proteinExistence type="predicted"/>
<gene>
    <name evidence="2" type="ORF">DFH08DRAFT_820684</name>
</gene>
<name>A0AAD6ZCK2_9AGAR</name>
<feature type="region of interest" description="Disordered" evidence="1">
    <location>
        <begin position="54"/>
        <end position="73"/>
    </location>
</feature>
<evidence type="ECO:0000256" key="1">
    <source>
        <dbReference type="SAM" id="MobiDB-lite"/>
    </source>
</evidence>
<dbReference type="AlphaFoldDB" id="A0AAD6ZCK2"/>
<keyword evidence="3" id="KW-1185">Reference proteome</keyword>
<organism evidence="2 3">
    <name type="scientific">Mycena albidolilacea</name>
    <dbReference type="NCBI Taxonomy" id="1033008"/>
    <lineage>
        <taxon>Eukaryota</taxon>
        <taxon>Fungi</taxon>
        <taxon>Dikarya</taxon>
        <taxon>Basidiomycota</taxon>
        <taxon>Agaricomycotina</taxon>
        <taxon>Agaricomycetes</taxon>
        <taxon>Agaricomycetidae</taxon>
        <taxon>Agaricales</taxon>
        <taxon>Marasmiineae</taxon>
        <taxon>Mycenaceae</taxon>
        <taxon>Mycena</taxon>
    </lineage>
</organism>
<reference evidence="2" key="1">
    <citation type="submission" date="2023-03" db="EMBL/GenBank/DDBJ databases">
        <title>Massive genome expansion in bonnet fungi (Mycena s.s.) driven by repeated elements and novel gene families across ecological guilds.</title>
        <authorList>
            <consortium name="Lawrence Berkeley National Laboratory"/>
            <person name="Harder C.B."/>
            <person name="Miyauchi S."/>
            <person name="Viragh M."/>
            <person name="Kuo A."/>
            <person name="Thoen E."/>
            <person name="Andreopoulos B."/>
            <person name="Lu D."/>
            <person name="Skrede I."/>
            <person name="Drula E."/>
            <person name="Henrissat B."/>
            <person name="Morin E."/>
            <person name="Kohler A."/>
            <person name="Barry K."/>
            <person name="LaButti K."/>
            <person name="Morin E."/>
            <person name="Salamov A."/>
            <person name="Lipzen A."/>
            <person name="Mereny Z."/>
            <person name="Hegedus B."/>
            <person name="Baldrian P."/>
            <person name="Stursova M."/>
            <person name="Weitz H."/>
            <person name="Taylor A."/>
            <person name="Grigoriev I.V."/>
            <person name="Nagy L.G."/>
            <person name="Martin F."/>
            <person name="Kauserud H."/>
        </authorList>
    </citation>
    <scope>NUCLEOTIDE SEQUENCE</scope>
    <source>
        <strain evidence="2">CBHHK002</strain>
    </source>
</reference>
<feature type="region of interest" description="Disordered" evidence="1">
    <location>
        <begin position="1"/>
        <end position="36"/>
    </location>
</feature>
<accession>A0AAD6ZCK2</accession>
<dbReference type="Proteomes" id="UP001218218">
    <property type="component" value="Unassembled WGS sequence"/>
</dbReference>
<sequence>MPPKALNSSEVSDDSDVAKQESEMVDEPRELEARYMTDPSLHFLLSLRRSKSPPLIAESNKQPDPVPDANRLTPDTVWKCSECKLPVKVASPGNTITMSTRDQ</sequence>
<feature type="compositionally biased region" description="Polar residues" evidence="1">
    <location>
        <begin position="1"/>
        <end position="10"/>
    </location>
</feature>
<feature type="compositionally biased region" description="Basic and acidic residues" evidence="1">
    <location>
        <begin position="16"/>
        <end position="35"/>
    </location>
</feature>
<dbReference type="EMBL" id="JARIHO010000062">
    <property type="protein sequence ID" value="KAJ7315432.1"/>
    <property type="molecule type" value="Genomic_DNA"/>
</dbReference>
<evidence type="ECO:0000313" key="3">
    <source>
        <dbReference type="Proteomes" id="UP001218218"/>
    </source>
</evidence>
<comment type="caution">
    <text evidence="2">The sequence shown here is derived from an EMBL/GenBank/DDBJ whole genome shotgun (WGS) entry which is preliminary data.</text>
</comment>